<reference evidence="1" key="1">
    <citation type="submission" date="2020-07" db="EMBL/GenBank/DDBJ databases">
        <title>Multicomponent nature underlies the extraordinary mechanical properties of spider dragline silk.</title>
        <authorList>
            <person name="Kono N."/>
            <person name="Nakamura H."/>
            <person name="Mori M."/>
            <person name="Yoshida Y."/>
            <person name="Ohtoshi R."/>
            <person name="Malay A.D."/>
            <person name="Moran D.A.P."/>
            <person name="Tomita M."/>
            <person name="Numata K."/>
            <person name="Arakawa K."/>
        </authorList>
    </citation>
    <scope>NUCLEOTIDE SEQUENCE</scope>
</reference>
<name>A0A8X6F5B2_TRICU</name>
<keyword evidence="2" id="KW-1185">Reference proteome</keyword>
<dbReference type="EMBL" id="BMAO01011139">
    <property type="protein sequence ID" value="GFQ71575.1"/>
    <property type="molecule type" value="Genomic_DNA"/>
</dbReference>
<protein>
    <submittedName>
        <fullName evidence="1">Uncharacterized protein</fullName>
    </submittedName>
</protein>
<gene>
    <name evidence="1" type="ORF">TNCT_677861</name>
</gene>
<dbReference type="Proteomes" id="UP000887116">
    <property type="component" value="Unassembled WGS sequence"/>
</dbReference>
<evidence type="ECO:0000313" key="1">
    <source>
        <dbReference type="EMBL" id="GFQ71575.1"/>
    </source>
</evidence>
<proteinExistence type="predicted"/>
<comment type="caution">
    <text evidence="1">The sequence shown here is derived from an EMBL/GenBank/DDBJ whole genome shotgun (WGS) entry which is preliminary data.</text>
</comment>
<dbReference type="AlphaFoldDB" id="A0A8X6F5B2"/>
<sequence length="70" mass="8157">MRQQNPVSLGVDDASEVRVICDTRHSAKLLPSYEVIYHFCITATLRTLRDSAFSAFFCFEWRKSPRDDCR</sequence>
<organism evidence="1 2">
    <name type="scientific">Trichonephila clavata</name>
    <name type="common">Joro spider</name>
    <name type="synonym">Nephila clavata</name>
    <dbReference type="NCBI Taxonomy" id="2740835"/>
    <lineage>
        <taxon>Eukaryota</taxon>
        <taxon>Metazoa</taxon>
        <taxon>Ecdysozoa</taxon>
        <taxon>Arthropoda</taxon>
        <taxon>Chelicerata</taxon>
        <taxon>Arachnida</taxon>
        <taxon>Araneae</taxon>
        <taxon>Araneomorphae</taxon>
        <taxon>Entelegynae</taxon>
        <taxon>Araneoidea</taxon>
        <taxon>Nephilidae</taxon>
        <taxon>Trichonephila</taxon>
    </lineage>
</organism>
<accession>A0A8X6F5B2</accession>
<evidence type="ECO:0000313" key="2">
    <source>
        <dbReference type="Proteomes" id="UP000887116"/>
    </source>
</evidence>